<feature type="DNA-binding region" description="H-T-H motif" evidence="2">
    <location>
        <begin position="54"/>
        <end position="73"/>
    </location>
</feature>
<dbReference type="GO" id="GO:0003677">
    <property type="term" value="F:DNA binding"/>
    <property type="evidence" value="ECO:0007669"/>
    <property type="project" value="UniProtKB-UniRule"/>
</dbReference>
<dbReference type="AlphaFoldDB" id="A0A511NIY3"/>
<dbReference type="EMBL" id="BJXC01000019">
    <property type="protein sequence ID" value="GEM52724.1"/>
    <property type="molecule type" value="Genomic_DNA"/>
</dbReference>
<dbReference type="Gene3D" id="1.10.357.10">
    <property type="entry name" value="Tetracycline Repressor, domain 2"/>
    <property type="match status" value="1"/>
</dbReference>
<proteinExistence type="predicted"/>
<organism evidence="5 6">
    <name type="scientific">Empedobacter brevis NBRC 14943 = ATCC 43319</name>
    <dbReference type="NCBI Taxonomy" id="1218108"/>
    <lineage>
        <taxon>Bacteria</taxon>
        <taxon>Pseudomonadati</taxon>
        <taxon>Bacteroidota</taxon>
        <taxon>Flavobacteriia</taxon>
        <taxon>Flavobacteriales</taxon>
        <taxon>Weeksellaceae</taxon>
        <taxon>Empedobacter</taxon>
    </lineage>
</organism>
<evidence type="ECO:0000256" key="2">
    <source>
        <dbReference type="PROSITE-ProRule" id="PRU00335"/>
    </source>
</evidence>
<keyword evidence="6" id="KW-1185">Reference proteome</keyword>
<evidence type="ECO:0000259" key="4">
    <source>
        <dbReference type="PROSITE" id="PS50977"/>
    </source>
</evidence>
<dbReference type="PROSITE" id="PS50977">
    <property type="entry name" value="HTH_TETR_2"/>
    <property type="match status" value="1"/>
</dbReference>
<dbReference type="InterPro" id="IPR009057">
    <property type="entry name" value="Homeodomain-like_sf"/>
</dbReference>
<dbReference type="GeneID" id="84651481"/>
<feature type="domain" description="HTH tetR-type" evidence="4">
    <location>
        <begin position="31"/>
        <end position="91"/>
    </location>
</feature>
<accession>A0A511NIY3</accession>
<evidence type="ECO:0000313" key="5">
    <source>
        <dbReference type="EMBL" id="GEM52724.1"/>
    </source>
</evidence>
<evidence type="ECO:0000313" key="6">
    <source>
        <dbReference type="Proteomes" id="UP000321245"/>
    </source>
</evidence>
<evidence type="ECO:0000256" key="3">
    <source>
        <dbReference type="SAM" id="MobiDB-lite"/>
    </source>
</evidence>
<dbReference type="RefSeq" id="WP_019976927.1">
    <property type="nucleotide sequence ID" value="NZ_BJXC01000019.1"/>
</dbReference>
<dbReference type="InterPro" id="IPR001647">
    <property type="entry name" value="HTH_TetR"/>
</dbReference>
<sequence length="232" mass="26307">MGRKKKAEIENTAQPPPKVRKEASGRLRDKSRTKARMIAAVGKVIQKKGYPGLSASNIALAAGVDKKLVWTYFGGVDNLIEEYIHQKDFWKSALKSISGDLLKHPETIGKKEIENILQSQFDTLYKDKALQKIIHWELGEEKKVLREVADKREEISEQLFAAILPDFTHTTLDLRARLAILIGGIYYVTLHAKSSGRLFCGIDINEEEGKEQIKREIQNTVFELYEKAGIEK</sequence>
<keyword evidence="1 2" id="KW-0238">DNA-binding</keyword>
<evidence type="ECO:0000256" key="1">
    <source>
        <dbReference type="ARBA" id="ARBA00023125"/>
    </source>
</evidence>
<name>A0A511NIY3_9FLAO</name>
<dbReference type="SUPFAM" id="SSF46689">
    <property type="entry name" value="Homeodomain-like"/>
    <property type="match status" value="1"/>
</dbReference>
<dbReference type="STRING" id="1218108.GCA_000382425_03460"/>
<comment type="caution">
    <text evidence="5">The sequence shown here is derived from an EMBL/GenBank/DDBJ whole genome shotgun (WGS) entry which is preliminary data.</text>
</comment>
<dbReference type="Proteomes" id="UP000321245">
    <property type="component" value="Unassembled WGS sequence"/>
</dbReference>
<protein>
    <recommendedName>
        <fullName evidence="4">HTH tetR-type domain-containing protein</fullName>
    </recommendedName>
</protein>
<reference evidence="5 6" key="1">
    <citation type="submission" date="2019-07" db="EMBL/GenBank/DDBJ databases">
        <title>Whole genome shotgun sequence of Empedobacter brevis NBRC 14943.</title>
        <authorList>
            <person name="Hosoyama A."/>
            <person name="Uohara A."/>
            <person name="Ohji S."/>
            <person name="Ichikawa N."/>
        </authorList>
    </citation>
    <scope>NUCLEOTIDE SEQUENCE [LARGE SCALE GENOMIC DNA]</scope>
    <source>
        <strain evidence="5 6">NBRC 14943</strain>
    </source>
</reference>
<dbReference type="OrthoDB" id="836882at2"/>
<feature type="region of interest" description="Disordered" evidence="3">
    <location>
        <begin position="1"/>
        <end position="27"/>
    </location>
</feature>
<gene>
    <name evidence="5" type="ORF">EB1_25140</name>
</gene>